<proteinExistence type="predicted"/>
<dbReference type="InterPro" id="IPR029048">
    <property type="entry name" value="HSP70_C_sf"/>
</dbReference>
<dbReference type="Gene3D" id="1.20.1270.10">
    <property type="match status" value="1"/>
</dbReference>
<organism evidence="2">
    <name type="scientific">Papaver somniferum</name>
    <name type="common">Opium poppy</name>
    <dbReference type="NCBI Taxonomy" id="3469"/>
    <lineage>
        <taxon>Eukaryota</taxon>
        <taxon>Viridiplantae</taxon>
        <taxon>Streptophyta</taxon>
        <taxon>Embryophyta</taxon>
        <taxon>Tracheophyta</taxon>
        <taxon>Spermatophyta</taxon>
        <taxon>Magnoliopsida</taxon>
        <taxon>Ranunculales</taxon>
        <taxon>Papaveraceae</taxon>
        <taxon>Papaveroideae</taxon>
        <taxon>Papaver</taxon>
    </lineage>
</organism>
<feature type="compositionally biased region" description="Basic and acidic residues" evidence="1">
    <location>
        <begin position="1"/>
        <end position="11"/>
    </location>
</feature>
<evidence type="ECO:0000313" key="2">
    <source>
        <dbReference type="EMBL" id="QBG82267.1"/>
    </source>
</evidence>
<dbReference type="SUPFAM" id="SSF100934">
    <property type="entry name" value="Heat shock protein 70kD (HSP70), C-terminal subdomain"/>
    <property type="match status" value="1"/>
</dbReference>
<sequence length="122" mass="13616">MENEVREKSDNLRQMSVSDEDKTTGQKNNITITINKGRLLKEEIEKMEYNKDEKVAGKLAPADKKKIQDAIESATQWLDANELAEADESDVRMKELESVCNQITAKMHQDSAGPDMGGFGGI</sequence>
<evidence type="ECO:0000256" key="1">
    <source>
        <dbReference type="SAM" id="MobiDB-lite"/>
    </source>
</evidence>
<reference evidence="2" key="1">
    <citation type="submission" date="2018-03" db="EMBL/GenBank/DDBJ databases">
        <title>A pathogenesis related 10 protein coordinates a spontaneous isomerization step in the biosynthesis of codeine and morphine in opium poppy.</title>
        <authorList>
            <person name="Facchini P.J."/>
            <person name="Hagel J.M."/>
        </authorList>
    </citation>
    <scope>NUCLEOTIDE SEQUENCE</scope>
</reference>
<dbReference type="AlphaFoldDB" id="A0A481S768"/>
<protein>
    <submittedName>
        <fullName evidence="2">Putative HSP70 superfamily member protein</fullName>
    </submittedName>
</protein>
<name>A0A481S768_PAPSO</name>
<dbReference type="EMBL" id="MH094273">
    <property type="protein sequence ID" value="QBG82267.1"/>
    <property type="molecule type" value="Genomic_DNA"/>
</dbReference>
<accession>A0A481S768</accession>
<feature type="region of interest" description="Disordered" evidence="1">
    <location>
        <begin position="1"/>
        <end position="29"/>
    </location>
</feature>